<dbReference type="RefSeq" id="XP_066663987.1">
    <property type="nucleotide sequence ID" value="XM_066818295.1"/>
</dbReference>
<keyword evidence="2" id="KW-1185">Reference proteome</keyword>
<name>A0ABR1VB28_9PEZI</name>
<evidence type="ECO:0000313" key="2">
    <source>
        <dbReference type="Proteomes" id="UP001433268"/>
    </source>
</evidence>
<dbReference type="Proteomes" id="UP001433268">
    <property type="component" value="Unassembled WGS sequence"/>
</dbReference>
<dbReference type="GeneID" id="92051355"/>
<gene>
    <name evidence="1" type="ORF">PG997_013981</name>
</gene>
<organism evidence="1 2">
    <name type="scientific">Apiospora hydei</name>
    <dbReference type="NCBI Taxonomy" id="1337664"/>
    <lineage>
        <taxon>Eukaryota</taxon>
        <taxon>Fungi</taxon>
        <taxon>Dikarya</taxon>
        <taxon>Ascomycota</taxon>
        <taxon>Pezizomycotina</taxon>
        <taxon>Sordariomycetes</taxon>
        <taxon>Xylariomycetidae</taxon>
        <taxon>Amphisphaeriales</taxon>
        <taxon>Apiosporaceae</taxon>
        <taxon>Apiospora</taxon>
    </lineage>
</organism>
<evidence type="ECO:0000313" key="1">
    <source>
        <dbReference type="EMBL" id="KAK8067234.1"/>
    </source>
</evidence>
<accession>A0ABR1VB28</accession>
<protein>
    <submittedName>
        <fullName evidence="1">Uncharacterized protein</fullName>
    </submittedName>
</protein>
<comment type="caution">
    <text evidence="1">The sequence shown here is derived from an EMBL/GenBank/DDBJ whole genome shotgun (WGS) entry which is preliminary data.</text>
</comment>
<reference evidence="1 2" key="1">
    <citation type="submission" date="2023-01" db="EMBL/GenBank/DDBJ databases">
        <title>Analysis of 21 Apiospora genomes using comparative genomics revels a genus with tremendous synthesis potential of carbohydrate active enzymes and secondary metabolites.</title>
        <authorList>
            <person name="Sorensen T."/>
        </authorList>
    </citation>
    <scope>NUCLEOTIDE SEQUENCE [LARGE SCALE GENOMIC DNA]</scope>
    <source>
        <strain evidence="1 2">CBS 114990</strain>
    </source>
</reference>
<dbReference type="EMBL" id="JAQQWN010000009">
    <property type="protein sequence ID" value="KAK8067234.1"/>
    <property type="molecule type" value="Genomic_DNA"/>
</dbReference>
<sequence>MFGFEPAPVYVFGTDVRMTPDLGDEGTTTSPFHAPVDAYAWKRQSDVEQKKWKLEKATLEPETIRSPVDRSYSAYYGPGHAVVLGVLDRTRPPFQEVTEARPSEAACRAVARAVAPSPAAARKRAIRADRETGLGDTAVHIDGDGGGLATLYLALNIGSSVPPRAWGMTGYVSSSNGFSDTTAKNNNPWARLEKAGLAHHPPTSLNCQLGKFAYDGLSAEDRERRNRGAVQGFLVAMQAGLARELALRPPEFVGAEELFPGGVGEGERKGWSL</sequence>
<proteinExistence type="predicted"/>